<comment type="caution">
    <text evidence="2">The sequence shown here is derived from an EMBL/GenBank/DDBJ whole genome shotgun (WGS) entry which is preliminary data.</text>
</comment>
<dbReference type="GO" id="GO:0016740">
    <property type="term" value="F:transferase activity"/>
    <property type="evidence" value="ECO:0007669"/>
    <property type="project" value="UniProtKB-KW"/>
</dbReference>
<dbReference type="GO" id="GO:0050567">
    <property type="term" value="F:glutaminyl-tRNA synthase (glutamine-hydrolyzing) activity"/>
    <property type="evidence" value="ECO:0007669"/>
    <property type="project" value="UniProtKB-UniRule"/>
</dbReference>
<dbReference type="PANTHER" id="PTHR15004">
    <property type="entry name" value="GLUTAMYL-TRNA(GLN) AMIDOTRANSFERASE SUBUNIT C, MITOCHONDRIAL"/>
    <property type="match status" value="1"/>
</dbReference>
<keyword evidence="3" id="KW-1185">Reference proteome</keyword>
<comment type="similarity">
    <text evidence="1">Belongs to the GatC family.</text>
</comment>
<dbReference type="SUPFAM" id="SSF141000">
    <property type="entry name" value="Glu-tRNAGln amidotransferase C subunit"/>
    <property type="match status" value="1"/>
</dbReference>
<dbReference type="InterPro" id="IPR036113">
    <property type="entry name" value="Asp/Glu-ADT_sf_sub_c"/>
</dbReference>
<keyword evidence="1" id="KW-0547">Nucleotide-binding</keyword>
<dbReference type="Gene3D" id="1.10.20.60">
    <property type="entry name" value="Glu-tRNAGln amidotransferase C subunit, N-terminal domain"/>
    <property type="match status" value="1"/>
</dbReference>
<accession>F5RFT8</accession>
<dbReference type="Proteomes" id="UP000005019">
    <property type="component" value="Unassembled WGS sequence"/>
</dbReference>
<organism evidence="2 3">
    <name type="scientific">Methyloversatilis universalis (strain ATCC BAA-1314 / DSM 25237 / JCM 13912 / CCUG 52030 / FAM5)</name>
    <dbReference type="NCBI Taxonomy" id="1000565"/>
    <lineage>
        <taxon>Bacteria</taxon>
        <taxon>Pseudomonadati</taxon>
        <taxon>Pseudomonadota</taxon>
        <taxon>Betaproteobacteria</taxon>
        <taxon>Nitrosomonadales</taxon>
        <taxon>Sterolibacteriaceae</taxon>
        <taxon>Methyloversatilis</taxon>
    </lineage>
</organism>
<evidence type="ECO:0000313" key="2">
    <source>
        <dbReference type="EMBL" id="EGK70614.1"/>
    </source>
</evidence>
<keyword evidence="1" id="KW-0436">Ligase</keyword>
<sequence>MSLTDQEVRHVAKLARIELPDAELERTRSHLNTMLGLIEQLQAIDTTGVEPMAHATELVLRLREDRVTEPDRRDACQAVAPAVENGLYLVPKVIE</sequence>
<evidence type="ECO:0000256" key="1">
    <source>
        <dbReference type="HAMAP-Rule" id="MF_00122"/>
    </source>
</evidence>
<protein>
    <recommendedName>
        <fullName evidence="1">Aspartyl/glutamyl-tRNA(Asn/Gln) amidotransferase subunit C</fullName>
        <shortName evidence="1">Asp/Glu-ADT subunit C</shortName>
        <ecNumber evidence="1">6.3.5.-</ecNumber>
    </recommendedName>
</protein>
<proteinExistence type="inferred from homology"/>
<dbReference type="AlphaFoldDB" id="F5RFT8"/>
<dbReference type="GO" id="GO:0006412">
    <property type="term" value="P:translation"/>
    <property type="evidence" value="ECO:0007669"/>
    <property type="project" value="UniProtKB-UniRule"/>
</dbReference>
<dbReference type="eggNOG" id="COG0721">
    <property type="taxonomic scope" value="Bacteria"/>
</dbReference>
<dbReference type="Pfam" id="PF02686">
    <property type="entry name" value="GatC"/>
    <property type="match status" value="1"/>
</dbReference>
<dbReference type="OrthoDB" id="9794326at2"/>
<keyword evidence="2" id="KW-0808">Transferase</keyword>
<reference evidence="2 3" key="1">
    <citation type="journal article" date="2011" name="J. Bacteriol.">
        <title>Genome sequence of Methyloversatilis universalis FAM5T, a methylotrophic representative of the order Rhodocyclales.</title>
        <authorList>
            <person name="Kittichotirat W."/>
            <person name="Good N.M."/>
            <person name="Hall R."/>
            <person name="Bringel F."/>
            <person name="Lajus A."/>
            <person name="Medigue C."/>
            <person name="Smalley N.E."/>
            <person name="Beck D."/>
            <person name="Bumgarner R."/>
            <person name="Vuilleumier S."/>
            <person name="Kalyuzhnaya M.G."/>
        </authorList>
    </citation>
    <scope>NUCLEOTIDE SEQUENCE [LARGE SCALE GENOMIC DNA]</scope>
    <source>
        <strain evidence="3">ATCC BAA-1314 / JCM 13912 / FAM5</strain>
    </source>
</reference>
<dbReference type="GO" id="GO:0070681">
    <property type="term" value="P:glutaminyl-tRNAGln biosynthesis via transamidation"/>
    <property type="evidence" value="ECO:0007669"/>
    <property type="project" value="TreeGrafter"/>
</dbReference>
<comment type="catalytic activity">
    <reaction evidence="1">
        <text>L-glutamyl-tRNA(Gln) + L-glutamine + ATP + H2O = L-glutaminyl-tRNA(Gln) + L-glutamate + ADP + phosphate + H(+)</text>
        <dbReference type="Rhea" id="RHEA:17521"/>
        <dbReference type="Rhea" id="RHEA-COMP:9681"/>
        <dbReference type="Rhea" id="RHEA-COMP:9684"/>
        <dbReference type="ChEBI" id="CHEBI:15377"/>
        <dbReference type="ChEBI" id="CHEBI:15378"/>
        <dbReference type="ChEBI" id="CHEBI:29985"/>
        <dbReference type="ChEBI" id="CHEBI:30616"/>
        <dbReference type="ChEBI" id="CHEBI:43474"/>
        <dbReference type="ChEBI" id="CHEBI:58359"/>
        <dbReference type="ChEBI" id="CHEBI:78520"/>
        <dbReference type="ChEBI" id="CHEBI:78521"/>
        <dbReference type="ChEBI" id="CHEBI:456216"/>
    </reaction>
</comment>
<dbReference type="GO" id="GO:0005524">
    <property type="term" value="F:ATP binding"/>
    <property type="evidence" value="ECO:0007669"/>
    <property type="project" value="UniProtKB-KW"/>
</dbReference>
<evidence type="ECO:0000313" key="3">
    <source>
        <dbReference type="Proteomes" id="UP000005019"/>
    </source>
</evidence>
<comment type="subunit">
    <text evidence="1">Heterotrimer of A, B and C subunits.</text>
</comment>
<gene>
    <name evidence="1" type="primary">gatC</name>
    <name evidence="2" type="ORF">METUNv1_03175</name>
</gene>
<keyword evidence="1" id="KW-0067">ATP-binding</keyword>
<comment type="function">
    <text evidence="1">Allows the formation of correctly charged Asn-tRNA(Asn) or Gln-tRNA(Gln) through the transamidation of misacylated Asp-tRNA(Asn) or Glu-tRNA(Gln) in organisms which lack either or both of asparaginyl-tRNA or glutaminyl-tRNA synthetases. The reaction takes place in the presence of glutamine and ATP through an activated phospho-Asp-tRNA(Asn) or phospho-Glu-tRNA(Gln).</text>
</comment>
<keyword evidence="1" id="KW-0648">Protein biosynthesis</keyword>
<name>F5RFT8_METUF</name>
<dbReference type="EMBL" id="AFHG01000056">
    <property type="protein sequence ID" value="EGK70614.1"/>
    <property type="molecule type" value="Genomic_DNA"/>
</dbReference>
<dbReference type="GO" id="GO:0006450">
    <property type="term" value="P:regulation of translational fidelity"/>
    <property type="evidence" value="ECO:0007669"/>
    <property type="project" value="InterPro"/>
</dbReference>
<dbReference type="RefSeq" id="WP_008063383.1">
    <property type="nucleotide sequence ID" value="NZ_AFHG01000056.1"/>
</dbReference>
<dbReference type="PANTHER" id="PTHR15004:SF0">
    <property type="entry name" value="GLUTAMYL-TRNA(GLN) AMIDOTRANSFERASE SUBUNIT C, MITOCHONDRIAL"/>
    <property type="match status" value="1"/>
</dbReference>
<dbReference type="EC" id="6.3.5.-" evidence="1"/>
<comment type="catalytic activity">
    <reaction evidence="1">
        <text>L-aspartyl-tRNA(Asn) + L-glutamine + ATP + H2O = L-asparaginyl-tRNA(Asn) + L-glutamate + ADP + phosphate + 2 H(+)</text>
        <dbReference type="Rhea" id="RHEA:14513"/>
        <dbReference type="Rhea" id="RHEA-COMP:9674"/>
        <dbReference type="Rhea" id="RHEA-COMP:9677"/>
        <dbReference type="ChEBI" id="CHEBI:15377"/>
        <dbReference type="ChEBI" id="CHEBI:15378"/>
        <dbReference type="ChEBI" id="CHEBI:29985"/>
        <dbReference type="ChEBI" id="CHEBI:30616"/>
        <dbReference type="ChEBI" id="CHEBI:43474"/>
        <dbReference type="ChEBI" id="CHEBI:58359"/>
        <dbReference type="ChEBI" id="CHEBI:78515"/>
        <dbReference type="ChEBI" id="CHEBI:78516"/>
        <dbReference type="ChEBI" id="CHEBI:456216"/>
    </reaction>
</comment>
<dbReference type="NCBIfam" id="TIGR00135">
    <property type="entry name" value="gatC"/>
    <property type="match status" value="1"/>
</dbReference>
<dbReference type="STRING" id="1000565.METUNv1_03175"/>
<dbReference type="GO" id="GO:0050566">
    <property type="term" value="F:asparaginyl-tRNA synthase (glutamine-hydrolyzing) activity"/>
    <property type="evidence" value="ECO:0007669"/>
    <property type="project" value="RHEA"/>
</dbReference>
<dbReference type="InterPro" id="IPR003837">
    <property type="entry name" value="GatC"/>
</dbReference>
<dbReference type="HAMAP" id="MF_00122">
    <property type="entry name" value="GatC"/>
    <property type="match status" value="1"/>
</dbReference>